<gene>
    <name evidence="3" type="ORF">GGE06_006914</name>
</gene>
<dbReference type="InterPro" id="IPR044862">
    <property type="entry name" value="Pro_4_hyd_alph_FE2OG_OXY"/>
</dbReference>
<evidence type="ECO:0000313" key="3">
    <source>
        <dbReference type="EMBL" id="MBB4985952.1"/>
    </source>
</evidence>
<organism evidence="3 4">
    <name type="scientific">Streptomyces nymphaeiformis</name>
    <dbReference type="NCBI Taxonomy" id="2663842"/>
    <lineage>
        <taxon>Bacteria</taxon>
        <taxon>Bacillati</taxon>
        <taxon>Actinomycetota</taxon>
        <taxon>Actinomycetes</taxon>
        <taxon>Kitasatosporales</taxon>
        <taxon>Streptomycetaceae</taxon>
        <taxon>Streptomyces</taxon>
    </lineage>
</organism>
<feature type="domain" description="Prolyl 4-hydroxylase alpha subunit Fe(2+) 2OG dioxygenase" evidence="2">
    <location>
        <begin position="105"/>
        <end position="218"/>
    </location>
</feature>
<evidence type="ECO:0000313" key="4">
    <source>
        <dbReference type="Proteomes" id="UP000582643"/>
    </source>
</evidence>
<dbReference type="Gene3D" id="2.60.120.620">
    <property type="entry name" value="q2cbj1_9rhob like domain"/>
    <property type="match status" value="1"/>
</dbReference>
<dbReference type="AlphaFoldDB" id="A0A7W7XF92"/>
<feature type="region of interest" description="Disordered" evidence="1">
    <location>
        <begin position="53"/>
        <end position="73"/>
    </location>
</feature>
<keyword evidence="4" id="KW-1185">Reference proteome</keyword>
<dbReference type="RefSeq" id="WP_116160492.1">
    <property type="nucleotide sequence ID" value="NZ_JACHJY010000011.1"/>
</dbReference>
<comment type="caution">
    <text evidence="3">The sequence shown here is derived from an EMBL/GenBank/DDBJ whole genome shotgun (WGS) entry which is preliminary data.</text>
</comment>
<dbReference type="Pfam" id="PF13640">
    <property type="entry name" value="2OG-FeII_Oxy_3"/>
    <property type="match status" value="1"/>
</dbReference>
<protein>
    <submittedName>
        <fullName evidence="3">Rps23 Pro-64 3,4-dihydroxylase Tpa1-like proline 4-hydroxylase</fullName>
    </submittedName>
</protein>
<dbReference type="EMBL" id="JACHJY010000011">
    <property type="protein sequence ID" value="MBB4985952.1"/>
    <property type="molecule type" value="Genomic_DNA"/>
</dbReference>
<dbReference type="Proteomes" id="UP000582643">
    <property type="component" value="Unassembled WGS sequence"/>
</dbReference>
<proteinExistence type="predicted"/>
<accession>A0A7W7XF92</accession>
<sequence>MNIVASGARYRVIDDFLPPDELAEIRSVMQHRRFDEVASVIYPETDGRAFRSRGAVLRQDTGTPTAESREQDAQPAAFRTILGELGAHPDMFGAPGEDWSAVGFSFWQYPAGSRLGWHNDVATGRLGEFVFFLHEEWKASWSGELVILDADPDTVDVDTTGMSAMEAVEAKASQASHALTAIVPKPNRLVLVQEGTIHCINRVDPTAGTTLRQTMTGFVAGSAPEPGKRSMDRLTSLLGSDQAP</sequence>
<name>A0A7W7XF92_9ACTN</name>
<evidence type="ECO:0000256" key="1">
    <source>
        <dbReference type="SAM" id="MobiDB-lite"/>
    </source>
</evidence>
<evidence type="ECO:0000259" key="2">
    <source>
        <dbReference type="Pfam" id="PF13640"/>
    </source>
</evidence>
<reference evidence="3 4" key="1">
    <citation type="submission" date="2020-08" db="EMBL/GenBank/DDBJ databases">
        <title>Genomic Encyclopedia of Type Strains, Phase III (KMG-III): the genomes of soil and plant-associated and newly described type strains.</title>
        <authorList>
            <person name="Whitman W."/>
        </authorList>
    </citation>
    <scope>NUCLEOTIDE SEQUENCE [LARGE SCALE GENOMIC DNA]</scope>
    <source>
        <strain evidence="3 4">SFB5A</strain>
    </source>
</reference>